<evidence type="ECO:0000256" key="10">
    <source>
        <dbReference type="ARBA" id="ARBA00022840"/>
    </source>
</evidence>
<dbReference type="Gene3D" id="3.30.450.20">
    <property type="entry name" value="PAS domain"/>
    <property type="match status" value="1"/>
</dbReference>
<dbReference type="Gene3D" id="1.10.287.130">
    <property type="match status" value="1"/>
</dbReference>
<dbReference type="PROSITE" id="PS50109">
    <property type="entry name" value="HIS_KIN"/>
    <property type="match status" value="1"/>
</dbReference>
<keyword evidence="6" id="KW-0808">Transferase</keyword>
<dbReference type="InterPro" id="IPR000014">
    <property type="entry name" value="PAS"/>
</dbReference>
<evidence type="ECO:0000256" key="5">
    <source>
        <dbReference type="ARBA" id="ARBA00022553"/>
    </source>
</evidence>
<dbReference type="SUPFAM" id="SSF103190">
    <property type="entry name" value="Sensory domain-like"/>
    <property type="match status" value="1"/>
</dbReference>
<keyword evidence="8" id="KW-0547">Nucleotide-binding</keyword>
<dbReference type="InterPro" id="IPR005467">
    <property type="entry name" value="His_kinase_dom"/>
</dbReference>
<dbReference type="EMBL" id="CP035108">
    <property type="protein sequence ID" value="QAR33664.1"/>
    <property type="molecule type" value="Genomic_DNA"/>
</dbReference>
<evidence type="ECO:0000259" key="15">
    <source>
        <dbReference type="PROSITE" id="PS50112"/>
    </source>
</evidence>
<organism evidence="17 18">
    <name type="scientific">Geovibrio thiophilus</name>
    <dbReference type="NCBI Taxonomy" id="139438"/>
    <lineage>
        <taxon>Bacteria</taxon>
        <taxon>Pseudomonadati</taxon>
        <taxon>Deferribacterota</taxon>
        <taxon>Deferribacteres</taxon>
        <taxon>Deferribacterales</taxon>
        <taxon>Geovibrionaceae</taxon>
        <taxon>Geovibrio</taxon>
    </lineage>
</organism>
<proteinExistence type="predicted"/>
<dbReference type="CDD" id="cd00082">
    <property type="entry name" value="HisKA"/>
    <property type="match status" value="1"/>
</dbReference>
<dbReference type="KEGG" id="gtl:EP073_09695"/>
<dbReference type="Proteomes" id="UP000287502">
    <property type="component" value="Chromosome"/>
</dbReference>
<evidence type="ECO:0000256" key="4">
    <source>
        <dbReference type="ARBA" id="ARBA00022475"/>
    </source>
</evidence>
<evidence type="ECO:0000256" key="13">
    <source>
        <dbReference type="SAM" id="Phobius"/>
    </source>
</evidence>
<dbReference type="SUPFAM" id="SSF47384">
    <property type="entry name" value="Homodimeric domain of signal transducing histidine kinase"/>
    <property type="match status" value="1"/>
</dbReference>
<keyword evidence="10" id="KW-0067">ATP-binding</keyword>
<dbReference type="PANTHER" id="PTHR43065:SF10">
    <property type="entry name" value="PEROXIDE STRESS-ACTIVATED HISTIDINE KINASE MAK3"/>
    <property type="match status" value="1"/>
</dbReference>
<evidence type="ECO:0000256" key="9">
    <source>
        <dbReference type="ARBA" id="ARBA00022777"/>
    </source>
</evidence>
<feature type="transmembrane region" description="Helical" evidence="13">
    <location>
        <begin position="148"/>
        <end position="168"/>
    </location>
</feature>
<dbReference type="InterPro" id="IPR029151">
    <property type="entry name" value="Sensor-like_sf"/>
</dbReference>
<evidence type="ECO:0000313" key="18">
    <source>
        <dbReference type="Proteomes" id="UP000287502"/>
    </source>
</evidence>
<dbReference type="SUPFAM" id="SSF55785">
    <property type="entry name" value="PYP-like sensor domain (PAS domain)"/>
    <property type="match status" value="1"/>
</dbReference>
<dbReference type="InterPro" id="IPR036890">
    <property type="entry name" value="HATPase_C_sf"/>
</dbReference>
<evidence type="ECO:0000256" key="3">
    <source>
        <dbReference type="ARBA" id="ARBA00012438"/>
    </source>
</evidence>
<evidence type="ECO:0000256" key="11">
    <source>
        <dbReference type="ARBA" id="ARBA00022989"/>
    </source>
</evidence>
<comment type="subcellular location">
    <subcellularLocation>
        <location evidence="2">Cell membrane</location>
        <topology evidence="2">Multi-pass membrane protein</topology>
    </subcellularLocation>
</comment>
<dbReference type="Gene3D" id="3.30.565.10">
    <property type="entry name" value="Histidine kinase-like ATPase, C-terminal domain"/>
    <property type="match status" value="1"/>
</dbReference>
<dbReference type="GO" id="GO:0005886">
    <property type="term" value="C:plasma membrane"/>
    <property type="evidence" value="ECO:0007669"/>
    <property type="project" value="UniProtKB-SubCell"/>
</dbReference>
<evidence type="ECO:0000256" key="2">
    <source>
        <dbReference type="ARBA" id="ARBA00004651"/>
    </source>
</evidence>
<keyword evidence="4" id="KW-1003">Cell membrane</keyword>
<evidence type="ECO:0000256" key="1">
    <source>
        <dbReference type="ARBA" id="ARBA00000085"/>
    </source>
</evidence>
<accession>A0A410JZS7</accession>
<feature type="domain" description="PAC" evidence="16">
    <location>
        <begin position="385"/>
        <end position="437"/>
    </location>
</feature>
<evidence type="ECO:0000256" key="6">
    <source>
        <dbReference type="ARBA" id="ARBA00022679"/>
    </source>
</evidence>
<evidence type="ECO:0000256" key="12">
    <source>
        <dbReference type="ARBA" id="ARBA00023012"/>
    </source>
</evidence>
<dbReference type="Pfam" id="PF14827">
    <property type="entry name" value="dCache_3"/>
    <property type="match status" value="1"/>
</dbReference>
<feature type="domain" description="PAS" evidence="15">
    <location>
        <begin position="312"/>
        <end position="383"/>
    </location>
</feature>
<dbReference type="PROSITE" id="PS50112">
    <property type="entry name" value="PAS"/>
    <property type="match status" value="1"/>
</dbReference>
<dbReference type="CDD" id="cd00130">
    <property type="entry name" value="PAS"/>
    <property type="match status" value="1"/>
</dbReference>
<dbReference type="GO" id="GO:0000155">
    <property type="term" value="F:phosphorelay sensor kinase activity"/>
    <property type="evidence" value="ECO:0007669"/>
    <property type="project" value="InterPro"/>
</dbReference>
<dbReference type="InterPro" id="IPR036097">
    <property type="entry name" value="HisK_dim/P_sf"/>
</dbReference>
<dbReference type="GO" id="GO:0005524">
    <property type="term" value="F:ATP binding"/>
    <property type="evidence" value="ECO:0007669"/>
    <property type="project" value="UniProtKB-KW"/>
</dbReference>
<keyword evidence="11 13" id="KW-1133">Transmembrane helix</keyword>
<dbReference type="Pfam" id="PF02518">
    <property type="entry name" value="HATPase_c"/>
    <property type="match status" value="1"/>
</dbReference>
<dbReference type="InterPro" id="IPR004358">
    <property type="entry name" value="Sig_transdc_His_kin-like_C"/>
</dbReference>
<keyword evidence="18" id="KW-1185">Reference proteome</keyword>
<reference evidence="17 18" key="1">
    <citation type="submission" date="2019-01" db="EMBL/GenBank/DDBJ databases">
        <title>Geovibrio thiophilus DSM 11263, complete genome.</title>
        <authorList>
            <person name="Spring S."/>
            <person name="Bunk B."/>
            <person name="Sproer C."/>
        </authorList>
    </citation>
    <scope>NUCLEOTIDE SEQUENCE [LARGE SCALE GENOMIC DNA]</scope>
    <source>
        <strain evidence="17 18">DSM 11263</strain>
    </source>
</reference>
<dbReference type="Pfam" id="PF13426">
    <property type="entry name" value="PAS_9"/>
    <property type="match status" value="1"/>
</dbReference>
<evidence type="ECO:0000259" key="16">
    <source>
        <dbReference type="PROSITE" id="PS50113"/>
    </source>
</evidence>
<keyword evidence="5" id="KW-0597">Phosphoprotein</keyword>
<dbReference type="InterPro" id="IPR000700">
    <property type="entry name" value="PAS-assoc_C"/>
</dbReference>
<keyword evidence="9" id="KW-0418">Kinase</keyword>
<feature type="transmembrane region" description="Helical" evidence="13">
    <location>
        <begin position="272"/>
        <end position="291"/>
    </location>
</feature>
<keyword evidence="13" id="KW-0472">Membrane</keyword>
<dbReference type="InterPro" id="IPR029150">
    <property type="entry name" value="dCache_3"/>
</dbReference>
<evidence type="ECO:0000256" key="7">
    <source>
        <dbReference type="ARBA" id="ARBA00022692"/>
    </source>
</evidence>
<evidence type="ECO:0000256" key="8">
    <source>
        <dbReference type="ARBA" id="ARBA00022741"/>
    </source>
</evidence>
<dbReference type="NCBIfam" id="TIGR00229">
    <property type="entry name" value="sensory_box"/>
    <property type="match status" value="1"/>
</dbReference>
<dbReference type="EC" id="2.7.13.3" evidence="3"/>
<feature type="domain" description="Histidine kinase" evidence="14">
    <location>
        <begin position="475"/>
        <end position="714"/>
    </location>
</feature>
<dbReference type="PRINTS" id="PR00344">
    <property type="entry name" value="BCTRLSENSOR"/>
</dbReference>
<dbReference type="SUPFAM" id="SSF55874">
    <property type="entry name" value="ATPase domain of HSP90 chaperone/DNA topoisomerase II/histidine kinase"/>
    <property type="match status" value="1"/>
</dbReference>
<protein>
    <recommendedName>
        <fullName evidence="3">histidine kinase</fullName>
        <ecNumber evidence="3">2.7.13.3</ecNumber>
    </recommendedName>
</protein>
<dbReference type="SMART" id="SM00387">
    <property type="entry name" value="HATPase_c"/>
    <property type="match status" value="1"/>
</dbReference>
<keyword evidence="12" id="KW-0902">Two-component regulatory system</keyword>
<comment type="catalytic activity">
    <reaction evidence="1">
        <text>ATP + protein L-histidine = ADP + protein N-phospho-L-histidine.</text>
        <dbReference type="EC" id="2.7.13.3"/>
    </reaction>
</comment>
<evidence type="ECO:0000313" key="17">
    <source>
        <dbReference type="EMBL" id="QAR33664.1"/>
    </source>
</evidence>
<evidence type="ECO:0000259" key="14">
    <source>
        <dbReference type="PROSITE" id="PS50109"/>
    </source>
</evidence>
<dbReference type="OrthoDB" id="9805967at2"/>
<dbReference type="PROSITE" id="PS50113">
    <property type="entry name" value="PAC"/>
    <property type="match status" value="1"/>
</dbReference>
<dbReference type="PANTHER" id="PTHR43065">
    <property type="entry name" value="SENSOR HISTIDINE KINASE"/>
    <property type="match status" value="1"/>
</dbReference>
<dbReference type="InterPro" id="IPR003661">
    <property type="entry name" value="HisK_dim/P_dom"/>
</dbReference>
<name>A0A410JZS7_9BACT</name>
<keyword evidence="7 13" id="KW-0812">Transmembrane</keyword>
<gene>
    <name evidence="17" type="ORF">EP073_09695</name>
</gene>
<sequence>MMAIFMFTALTVVHVRNDLSSAIDYKHKKIEFMLSYQSDQLERSLRSRFRALLSDYYLREAMASKDRERIRLYFNEKYGALVAEYHTEIIIHIHDENGSSFMRMHAPGHLNYSGYPRPMLEEVADKKEPRFGFDLGCYGLHYRYAEPVYYMGVFVGIAEVGIGVDYLLSLMKNTLDLEMGLFIPADKAENLCFEPRAESLDGERLINVSNDDFVTIFNKADFSKGVLTEINEDGKFYRVHMDHFLKGYNGQKIASLVTFQDITNEKMAITHYLRLAVIMAVIFICLTILMMKNSFMRIISDLEKKYKESKSRENYLGDIIANSLNEIFIYDIDTLRFVEVNRGACKNLGYSHEEILQMTTLDIKPQMTFQSFRKQILPVIEGEKETVMFETVHRRKDGTLYPVEIHIQKTFVEGREVIMAVVLDITQRKDAENRLKALNEALEKKVDQETERRLFSEKIMMEQKKFIDMGQMINAVAHQWRQPLNALGLYVQDMRETHFSQGLDDSYVNQIEKDCMHIINHMSDTIDDFRRFFAPDKSSAPFEIIRSVLETIRLVSAQLMASSIDYRIICRCGDDSYFSENSVESPGCLSRKTLVRGYEGEFKQVMLNIIHNARDAIIERRQSEAEGFQGFIEFDLDACGDNIVLSIKDNGGGIPENVIQKVFDPYFTTKEEGKGTGIGLYMSKNIVEQHMKGYLTAESKDGCAVFRLVLRSAAVKDDG</sequence>
<dbReference type="AlphaFoldDB" id="A0A410JZS7"/>
<dbReference type="InterPro" id="IPR035965">
    <property type="entry name" value="PAS-like_dom_sf"/>
</dbReference>
<dbReference type="InterPro" id="IPR003594">
    <property type="entry name" value="HATPase_dom"/>
</dbReference>